<keyword evidence="9 10" id="KW-0961">Cell wall biogenesis/degradation</keyword>
<evidence type="ECO:0000259" key="12">
    <source>
        <dbReference type="Pfam" id="PF02875"/>
    </source>
</evidence>
<dbReference type="Proteomes" id="UP000179243">
    <property type="component" value="Unassembled WGS sequence"/>
</dbReference>
<dbReference type="GO" id="GO:0005737">
    <property type="term" value="C:cytoplasm"/>
    <property type="evidence" value="ECO:0007669"/>
    <property type="project" value="UniProtKB-SubCell"/>
</dbReference>
<dbReference type="Gene3D" id="3.40.1390.10">
    <property type="entry name" value="MurE/MurF, N-terminal domain"/>
    <property type="match status" value="1"/>
</dbReference>
<feature type="binding site" evidence="10">
    <location>
        <begin position="115"/>
        <end position="121"/>
    </location>
    <ligand>
        <name>ATP</name>
        <dbReference type="ChEBI" id="CHEBI:30616"/>
    </ligand>
</feature>
<keyword evidence="8 10" id="KW-0131">Cell cycle</keyword>
<dbReference type="PANTHER" id="PTHR43024">
    <property type="entry name" value="UDP-N-ACETYLMURAMOYL-TRIPEPTIDE--D-ALANYL-D-ALANINE LIGASE"/>
    <property type="match status" value="1"/>
</dbReference>
<dbReference type="UniPathway" id="UPA00219"/>
<dbReference type="Pfam" id="PF02875">
    <property type="entry name" value="Mur_ligase_C"/>
    <property type="match status" value="1"/>
</dbReference>
<evidence type="ECO:0000256" key="9">
    <source>
        <dbReference type="ARBA" id="ARBA00023316"/>
    </source>
</evidence>
<dbReference type="PANTHER" id="PTHR43024:SF1">
    <property type="entry name" value="UDP-N-ACETYLMURAMOYL-TRIPEPTIDE--D-ALANYL-D-ALANINE LIGASE"/>
    <property type="match status" value="1"/>
</dbReference>
<dbReference type="Gene3D" id="3.90.190.20">
    <property type="entry name" value="Mur ligase, C-terminal domain"/>
    <property type="match status" value="1"/>
</dbReference>
<dbReference type="Pfam" id="PF08245">
    <property type="entry name" value="Mur_ligase_M"/>
    <property type="match status" value="1"/>
</dbReference>
<organism evidence="14 15">
    <name type="scientific">Candidatus Raymondbacteria bacterium RIFOXYD12_FULL_49_13</name>
    <dbReference type="NCBI Taxonomy" id="1817890"/>
    <lineage>
        <taxon>Bacteria</taxon>
        <taxon>Raymondiibacteriota</taxon>
    </lineage>
</organism>
<name>A0A1F7FCU2_UNCRA</name>
<evidence type="ECO:0000313" key="15">
    <source>
        <dbReference type="Proteomes" id="UP000179243"/>
    </source>
</evidence>
<proteinExistence type="inferred from homology"/>
<keyword evidence="1 10" id="KW-0963">Cytoplasm</keyword>
<dbReference type="InterPro" id="IPR005863">
    <property type="entry name" value="UDP-N-AcMur_synth"/>
</dbReference>
<dbReference type="GO" id="GO:0008360">
    <property type="term" value="P:regulation of cell shape"/>
    <property type="evidence" value="ECO:0007669"/>
    <property type="project" value="UniProtKB-KW"/>
</dbReference>
<evidence type="ECO:0000256" key="1">
    <source>
        <dbReference type="ARBA" id="ARBA00022490"/>
    </source>
</evidence>
<evidence type="ECO:0000256" key="10">
    <source>
        <dbReference type="HAMAP-Rule" id="MF_02019"/>
    </source>
</evidence>
<comment type="caution">
    <text evidence="14">The sequence shown here is derived from an EMBL/GenBank/DDBJ whole genome shotgun (WGS) entry which is preliminary data.</text>
</comment>
<dbReference type="HAMAP" id="MF_02019">
    <property type="entry name" value="MurF"/>
    <property type="match status" value="1"/>
</dbReference>
<protein>
    <recommendedName>
        <fullName evidence="10 11">UDP-N-acetylmuramoyl-tripeptide--D-alanyl-D-alanine ligase</fullName>
        <ecNumber evidence="10 11">6.3.2.10</ecNumber>
    </recommendedName>
    <alternativeName>
        <fullName evidence="10">D-alanyl-D-alanine-adding enzyme</fullName>
    </alternativeName>
</protein>
<evidence type="ECO:0000256" key="7">
    <source>
        <dbReference type="ARBA" id="ARBA00022984"/>
    </source>
</evidence>
<dbReference type="GO" id="GO:0005524">
    <property type="term" value="F:ATP binding"/>
    <property type="evidence" value="ECO:0007669"/>
    <property type="project" value="UniProtKB-UniRule"/>
</dbReference>
<keyword evidence="7 10" id="KW-0573">Peptidoglycan synthesis</keyword>
<dbReference type="SUPFAM" id="SSF63418">
    <property type="entry name" value="MurE/MurF N-terminal domain"/>
    <property type="match status" value="1"/>
</dbReference>
<keyword evidence="2 10" id="KW-0436">Ligase</keyword>
<evidence type="ECO:0000256" key="5">
    <source>
        <dbReference type="ARBA" id="ARBA00022840"/>
    </source>
</evidence>
<dbReference type="GO" id="GO:0008766">
    <property type="term" value="F:UDP-N-acetylmuramoylalanyl-D-glutamyl-2,6-diaminopimelate-D-alanyl-D-alanine ligase activity"/>
    <property type="evidence" value="ECO:0007669"/>
    <property type="project" value="RHEA"/>
</dbReference>
<dbReference type="Gene3D" id="3.40.1190.10">
    <property type="entry name" value="Mur-like, catalytic domain"/>
    <property type="match status" value="1"/>
</dbReference>
<dbReference type="GO" id="GO:0009252">
    <property type="term" value="P:peptidoglycan biosynthetic process"/>
    <property type="evidence" value="ECO:0007669"/>
    <property type="project" value="UniProtKB-UniRule"/>
</dbReference>
<gene>
    <name evidence="10" type="primary">murF</name>
    <name evidence="14" type="ORF">A2519_18630</name>
</gene>
<evidence type="ECO:0000256" key="6">
    <source>
        <dbReference type="ARBA" id="ARBA00022960"/>
    </source>
</evidence>
<comment type="subcellular location">
    <subcellularLocation>
        <location evidence="10 11">Cytoplasm</location>
    </subcellularLocation>
</comment>
<dbReference type="InterPro" id="IPR035911">
    <property type="entry name" value="MurE/MurF_N"/>
</dbReference>
<dbReference type="InterPro" id="IPR013221">
    <property type="entry name" value="Mur_ligase_cen"/>
</dbReference>
<keyword evidence="6 10" id="KW-0133">Cell shape</keyword>
<comment type="pathway">
    <text evidence="10 11">Cell wall biogenesis; peptidoglycan biosynthesis.</text>
</comment>
<dbReference type="AlphaFoldDB" id="A0A1F7FCU2"/>
<evidence type="ECO:0000256" key="11">
    <source>
        <dbReference type="RuleBase" id="RU004136"/>
    </source>
</evidence>
<dbReference type="InterPro" id="IPR051046">
    <property type="entry name" value="MurCDEF_CellWall_CoF430Synth"/>
</dbReference>
<dbReference type="EMBL" id="MFYX01000073">
    <property type="protein sequence ID" value="OGK04421.1"/>
    <property type="molecule type" value="Genomic_DNA"/>
</dbReference>
<evidence type="ECO:0000256" key="3">
    <source>
        <dbReference type="ARBA" id="ARBA00022618"/>
    </source>
</evidence>
<dbReference type="GO" id="GO:0071555">
    <property type="term" value="P:cell wall organization"/>
    <property type="evidence" value="ECO:0007669"/>
    <property type="project" value="UniProtKB-KW"/>
</dbReference>
<accession>A0A1F7FCU2</accession>
<comment type="catalytic activity">
    <reaction evidence="10 11">
        <text>D-alanyl-D-alanine + UDP-N-acetyl-alpha-D-muramoyl-L-alanyl-gamma-D-glutamyl-meso-2,6-diaminopimelate + ATP = UDP-N-acetyl-alpha-D-muramoyl-L-alanyl-gamma-D-glutamyl-meso-2,6-diaminopimeloyl-D-alanyl-D-alanine + ADP + phosphate + H(+)</text>
        <dbReference type="Rhea" id="RHEA:28374"/>
        <dbReference type="ChEBI" id="CHEBI:15378"/>
        <dbReference type="ChEBI" id="CHEBI:30616"/>
        <dbReference type="ChEBI" id="CHEBI:43474"/>
        <dbReference type="ChEBI" id="CHEBI:57822"/>
        <dbReference type="ChEBI" id="CHEBI:61386"/>
        <dbReference type="ChEBI" id="CHEBI:83905"/>
        <dbReference type="ChEBI" id="CHEBI:456216"/>
        <dbReference type="EC" id="6.3.2.10"/>
    </reaction>
</comment>
<reference evidence="14 15" key="1">
    <citation type="journal article" date="2016" name="Nat. Commun.">
        <title>Thousands of microbial genomes shed light on interconnected biogeochemical processes in an aquifer system.</title>
        <authorList>
            <person name="Anantharaman K."/>
            <person name="Brown C.T."/>
            <person name="Hug L.A."/>
            <person name="Sharon I."/>
            <person name="Castelle C.J."/>
            <person name="Probst A.J."/>
            <person name="Thomas B.C."/>
            <person name="Singh A."/>
            <person name="Wilkins M.J."/>
            <person name="Karaoz U."/>
            <person name="Brodie E.L."/>
            <person name="Williams K.H."/>
            <person name="Hubbard S.S."/>
            <person name="Banfield J.F."/>
        </authorList>
    </citation>
    <scope>NUCLEOTIDE SEQUENCE [LARGE SCALE GENOMIC DNA]</scope>
</reference>
<comment type="function">
    <text evidence="10 11">Involved in cell wall formation. Catalyzes the final step in the synthesis of UDP-N-acetylmuramoyl-pentapeptide, the precursor of murein.</text>
</comment>
<evidence type="ECO:0000256" key="2">
    <source>
        <dbReference type="ARBA" id="ARBA00022598"/>
    </source>
</evidence>
<keyword evidence="3 10" id="KW-0132">Cell division</keyword>
<evidence type="ECO:0000259" key="13">
    <source>
        <dbReference type="Pfam" id="PF08245"/>
    </source>
</evidence>
<dbReference type="GO" id="GO:0051301">
    <property type="term" value="P:cell division"/>
    <property type="evidence" value="ECO:0007669"/>
    <property type="project" value="UniProtKB-KW"/>
</dbReference>
<evidence type="ECO:0000256" key="8">
    <source>
        <dbReference type="ARBA" id="ARBA00023306"/>
    </source>
</evidence>
<sequence>MALPFAKIEDFVSGRVAGGSVRGLAGSATVVIDSRKVTKGALFVALKGEHHDAHSFITPALARTAAACVVNQSWYAVKKPRYGRFILVEDTGDTLMRMASAYLQYLGTRVVAVTGSNGKTTTRAMIARVLAAKYRVHATRGNFNNRIGLPLSVFEISPRDDITVLELGANHFGEISELSWIVKPDIAVITNIGHSHLEFFKDRKGVLKAKTEIVHGMRSGGVLVVNGDDDLLNKYEPPRRITKRDYGFAGERGYRGSGLTTGFLRGGTFTFNGVAMVTPLPGNGAAANALCAAAVGDLLGVTARETQKALARIEAPENRMDMRIVGGARIIADCYNANPDSMANAFGLLKAEKIAGRKIAVLGDMRELGAQAALYHRQTGALAAKSGVKLLFTLGELGRKIAQGAIAAGLHNVYSFAEKEKDALADVLRSSLKKGDLVLIKGSHSMGMEEIVERLE</sequence>
<dbReference type="EC" id="6.3.2.10" evidence="10 11"/>
<evidence type="ECO:0000313" key="14">
    <source>
        <dbReference type="EMBL" id="OGK04421.1"/>
    </source>
</evidence>
<dbReference type="InterPro" id="IPR036615">
    <property type="entry name" value="Mur_ligase_C_dom_sf"/>
</dbReference>
<keyword evidence="4 10" id="KW-0547">Nucleotide-binding</keyword>
<dbReference type="GO" id="GO:0047480">
    <property type="term" value="F:UDP-N-acetylmuramoyl-tripeptide-D-alanyl-D-alanine ligase activity"/>
    <property type="evidence" value="ECO:0007669"/>
    <property type="project" value="UniProtKB-UniRule"/>
</dbReference>
<dbReference type="SUPFAM" id="SSF53623">
    <property type="entry name" value="MurD-like peptide ligases, catalytic domain"/>
    <property type="match status" value="1"/>
</dbReference>
<dbReference type="SUPFAM" id="SSF53244">
    <property type="entry name" value="MurD-like peptide ligases, peptide-binding domain"/>
    <property type="match status" value="1"/>
</dbReference>
<feature type="domain" description="Mur ligase central" evidence="13">
    <location>
        <begin position="113"/>
        <end position="295"/>
    </location>
</feature>
<evidence type="ECO:0000256" key="4">
    <source>
        <dbReference type="ARBA" id="ARBA00022741"/>
    </source>
</evidence>
<comment type="similarity">
    <text evidence="10">Belongs to the MurCDEF family. MurF subfamily.</text>
</comment>
<feature type="domain" description="Mur ligase C-terminal" evidence="12">
    <location>
        <begin position="319"/>
        <end position="443"/>
    </location>
</feature>
<dbReference type="InterPro" id="IPR036565">
    <property type="entry name" value="Mur-like_cat_sf"/>
</dbReference>
<dbReference type="InterPro" id="IPR004101">
    <property type="entry name" value="Mur_ligase_C"/>
</dbReference>
<dbReference type="NCBIfam" id="TIGR01143">
    <property type="entry name" value="murF"/>
    <property type="match status" value="1"/>
</dbReference>
<keyword evidence="5 10" id="KW-0067">ATP-binding</keyword>